<evidence type="ECO:0000313" key="1">
    <source>
        <dbReference type="EMBL" id="MCP1674379.1"/>
    </source>
</evidence>
<name>A0AAE3G2E9_9GAMM</name>
<dbReference type="RefSeq" id="WP_253476336.1">
    <property type="nucleotide sequence ID" value="NZ_JALJXV010000003.1"/>
</dbReference>
<dbReference type="EMBL" id="JALJXV010000003">
    <property type="protein sequence ID" value="MCP1674379.1"/>
    <property type="molecule type" value="Genomic_DNA"/>
</dbReference>
<dbReference type="InterPro" id="IPR021436">
    <property type="entry name" value="DUF3085"/>
</dbReference>
<evidence type="ECO:0008006" key="3">
    <source>
        <dbReference type="Google" id="ProtNLM"/>
    </source>
</evidence>
<sequence length="210" mass="23134">MSTMKPLFFRVGVVRALVEHAQSASLHSPTFAQSYEGEYLKPGVDLMQADGTRRFPKADDIDLGRVPAGLHLVGDSGVYLMSNGEPRQLVAPGSKESLCAYAVGIDPEAFDFDGWWERKREVFGGDDGVEFLPLDNLEALLKGASDDDYITIMMNPESFRLHSETLPRGAVVAALAEFYPDLHAQLKPQRFRVLERSDREAGASPDPGLH</sequence>
<protein>
    <recommendedName>
        <fullName evidence="3">DUF3085 domain-containing protein</fullName>
    </recommendedName>
</protein>
<dbReference type="AlphaFoldDB" id="A0AAE3G2E9"/>
<evidence type="ECO:0000313" key="2">
    <source>
        <dbReference type="Proteomes" id="UP001205843"/>
    </source>
</evidence>
<organism evidence="1 2">
    <name type="scientific">Natronocella acetinitrilica</name>
    <dbReference type="NCBI Taxonomy" id="414046"/>
    <lineage>
        <taxon>Bacteria</taxon>
        <taxon>Pseudomonadati</taxon>
        <taxon>Pseudomonadota</taxon>
        <taxon>Gammaproteobacteria</taxon>
        <taxon>Chromatiales</taxon>
        <taxon>Ectothiorhodospiraceae</taxon>
        <taxon>Natronocella</taxon>
    </lineage>
</organism>
<dbReference type="Pfam" id="PF11284">
    <property type="entry name" value="DUF3085"/>
    <property type="match status" value="1"/>
</dbReference>
<comment type="caution">
    <text evidence="1">The sequence shown here is derived from an EMBL/GenBank/DDBJ whole genome shotgun (WGS) entry which is preliminary data.</text>
</comment>
<reference evidence="1" key="1">
    <citation type="submission" date="2022-03" db="EMBL/GenBank/DDBJ databases">
        <title>Genomic Encyclopedia of Type Strains, Phase III (KMG-III): the genomes of soil and plant-associated and newly described type strains.</title>
        <authorList>
            <person name="Whitman W."/>
        </authorList>
    </citation>
    <scope>NUCLEOTIDE SEQUENCE</scope>
    <source>
        <strain evidence="1">ANL 6-2</strain>
    </source>
</reference>
<proteinExistence type="predicted"/>
<accession>A0AAE3G2E9</accession>
<keyword evidence="2" id="KW-1185">Reference proteome</keyword>
<dbReference type="Proteomes" id="UP001205843">
    <property type="component" value="Unassembled WGS sequence"/>
</dbReference>
<gene>
    <name evidence="1" type="ORF">J2T57_001481</name>
</gene>